<gene>
    <name evidence="1" type="ORF">MNAB215_3962</name>
</gene>
<dbReference type="STRING" id="1841861.GCA_900157365_02282"/>
<name>A0A2U3PDA6_9MYCO</name>
<keyword evidence="2" id="KW-1185">Reference proteome</keyword>
<proteinExistence type="predicted"/>
<organism evidence="1 2">
    <name type="scientific">Mycobacterium numidiamassiliense</name>
    <dbReference type="NCBI Taxonomy" id="1841861"/>
    <lineage>
        <taxon>Bacteria</taxon>
        <taxon>Bacillati</taxon>
        <taxon>Actinomycetota</taxon>
        <taxon>Actinomycetes</taxon>
        <taxon>Mycobacteriales</taxon>
        <taxon>Mycobacteriaceae</taxon>
        <taxon>Mycobacterium</taxon>
    </lineage>
</organism>
<reference evidence="1 2" key="1">
    <citation type="submission" date="2017-01" db="EMBL/GenBank/DDBJ databases">
        <authorList>
            <consortium name="Urmite Genomes"/>
        </authorList>
    </citation>
    <scope>NUCLEOTIDE SEQUENCE [LARGE SCALE GENOMIC DNA]</scope>
    <source>
        <strain evidence="1 2">AB215</strain>
    </source>
</reference>
<protein>
    <submittedName>
        <fullName evidence="1">ANTAR domain-containing protein</fullName>
    </submittedName>
</protein>
<dbReference type="RefSeq" id="WP_077080301.1">
    <property type="nucleotide sequence ID" value="NZ_FUEZ01000004.1"/>
</dbReference>
<evidence type="ECO:0000313" key="1">
    <source>
        <dbReference type="EMBL" id="SPM41747.1"/>
    </source>
</evidence>
<sequence length="68" mass="6738">MTEFTNSVDSIPVGSLTPAQASADAADLQTAIGELAGLVAGSRGLPELLSEVAAFAVDAIPTGTLSHN</sequence>
<dbReference type="EMBL" id="FUEZ01000004">
    <property type="protein sequence ID" value="SPM41747.1"/>
    <property type="molecule type" value="Genomic_DNA"/>
</dbReference>
<dbReference type="AlphaFoldDB" id="A0A2U3PDA6"/>
<evidence type="ECO:0000313" key="2">
    <source>
        <dbReference type="Proteomes" id="UP000240424"/>
    </source>
</evidence>
<dbReference type="Proteomes" id="UP000240424">
    <property type="component" value="Unassembled WGS sequence"/>
</dbReference>
<accession>A0A2U3PDA6</accession>